<gene>
    <name evidence="1" type="ORF">M7I_3516</name>
</gene>
<sequence>MAIREDIVASASKNLTQEEVDLALARANGDLHKIMEDINNINGSSYLHQMFRNETGETGSLWPQ</sequence>
<evidence type="ECO:0000313" key="2">
    <source>
        <dbReference type="Proteomes" id="UP000005446"/>
    </source>
</evidence>
<dbReference type="InParanoid" id="H0ELP7"/>
<keyword evidence="2" id="KW-1185">Reference proteome</keyword>
<evidence type="ECO:0000313" key="1">
    <source>
        <dbReference type="EMBL" id="EHL00626.1"/>
    </source>
</evidence>
<dbReference type="OrthoDB" id="5549158at2759"/>
<dbReference type="Proteomes" id="UP000005446">
    <property type="component" value="Unassembled WGS sequence"/>
</dbReference>
<dbReference type="EMBL" id="AGUE01000078">
    <property type="protein sequence ID" value="EHL00626.1"/>
    <property type="molecule type" value="Genomic_DNA"/>
</dbReference>
<dbReference type="AlphaFoldDB" id="H0ELP7"/>
<dbReference type="HOGENOM" id="CLU_2867836_0_0_1"/>
<reference evidence="1 2" key="1">
    <citation type="journal article" date="2012" name="Eukaryot. Cell">
        <title>Genome sequence of the fungus Glarea lozoyensis: the first genome sequence of a species from the Helotiaceae family.</title>
        <authorList>
            <person name="Youssar L."/>
            <person name="Gruening B.A."/>
            <person name="Erxleben A."/>
            <person name="Guenther S."/>
            <person name="Huettel W."/>
        </authorList>
    </citation>
    <scope>NUCLEOTIDE SEQUENCE [LARGE SCALE GENOMIC DNA]</scope>
    <source>
        <strain evidence="2">ATCC 74030 / MF5533</strain>
    </source>
</reference>
<protein>
    <submittedName>
        <fullName evidence="1">Uncharacterized protein</fullName>
    </submittedName>
</protein>
<organism evidence="1 2">
    <name type="scientific">Glarea lozoyensis (strain ATCC 74030 / MF5533)</name>
    <dbReference type="NCBI Taxonomy" id="1104152"/>
    <lineage>
        <taxon>Eukaryota</taxon>
        <taxon>Fungi</taxon>
        <taxon>Dikarya</taxon>
        <taxon>Ascomycota</taxon>
        <taxon>Pezizomycotina</taxon>
        <taxon>Leotiomycetes</taxon>
        <taxon>Helotiales</taxon>
        <taxon>Helotiaceae</taxon>
        <taxon>Glarea</taxon>
    </lineage>
</organism>
<comment type="caution">
    <text evidence="1">The sequence shown here is derived from an EMBL/GenBank/DDBJ whole genome shotgun (WGS) entry which is preliminary data.</text>
</comment>
<accession>H0ELP7</accession>
<proteinExistence type="predicted"/>
<name>H0ELP7_GLAL7</name>